<comment type="caution">
    <text evidence="2">The sequence shown here is derived from an EMBL/GenBank/DDBJ whole genome shotgun (WGS) entry which is preliminary data.</text>
</comment>
<keyword evidence="1" id="KW-0472">Membrane</keyword>
<gene>
    <name evidence="2" type="ORF">EV214_101223</name>
</gene>
<dbReference type="AlphaFoldDB" id="A0A4R2L793"/>
<dbReference type="Proteomes" id="UP000294919">
    <property type="component" value="Unassembled WGS sequence"/>
</dbReference>
<organism evidence="2 3">
    <name type="scientific">Marinisporobacter balticus</name>
    <dbReference type="NCBI Taxonomy" id="2018667"/>
    <lineage>
        <taxon>Bacteria</taxon>
        <taxon>Bacillati</taxon>
        <taxon>Bacillota</taxon>
        <taxon>Clostridia</taxon>
        <taxon>Peptostreptococcales</taxon>
        <taxon>Thermotaleaceae</taxon>
        <taxon>Marinisporobacter</taxon>
    </lineage>
</organism>
<evidence type="ECO:0000313" key="3">
    <source>
        <dbReference type="Proteomes" id="UP000294919"/>
    </source>
</evidence>
<evidence type="ECO:0000256" key="1">
    <source>
        <dbReference type="SAM" id="Phobius"/>
    </source>
</evidence>
<name>A0A4R2L793_9FIRM</name>
<dbReference type="InterPro" id="IPR025470">
    <property type="entry name" value="DUF4321"/>
</dbReference>
<evidence type="ECO:0000313" key="2">
    <source>
        <dbReference type="EMBL" id="TCO79989.1"/>
    </source>
</evidence>
<dbReference type="Pfam" id="PF14209">
    <property type="entry name" value="DUF4321"/>
    <property type="match status" value="1"/>
</dbReference>
<keyword evidence="1" id="KW-1133">Transmembrane helix</keyword>
<keyword evidence="3" id="KW-1185">Reference proteome</keyword>
<accession>A0A4R2L793</accession>
<feature type="transmembrane region" description="Helical" evidence="1">
    <location>
        <begin position="56"/>
        <end position="79"/>
    </location>
</feature>
<sequence>MRGRNRNTWILLLLLAVGVVIGGLLGELFKEHISILGYSKPIGFQPFTINLEVMKFTLGMMVNFNLASIVGIILAIFVFSRL</sequence>
<dbReference type="RefSeq" id="WP_165916160.1">
    <property type="nucleotide sequence ID" value="NZ_SLWV01000001.1"/>
</dbReference>
<proteinExistence type="predicted"/>
<protein>
    <submittedName>
        <fullName evidence="2">Uncharacterized protein DUF4321</fullName>
    </submittedName>
</protein>
<keyword evidence="1" id="KW-0812">Transmembrane</keyword>
<dbReference type="EMBL" id="SLWV01000001">
    <property type="protein sequence ID" value="TCO79989.1"/>
    <property type="molecule type" value="Genomic_DNA"/>
</dbReference>
<reference evidence="2 3" key="1">
    <citation type="submission" date="2019-03" db="EMBL/GenBank/DDBJ databases">
        <title>Genomic Encyclopedia of Type Strains, Phase IV (KMG-IV): sequencing the most valuable type-strain genomes for metagenomic binning, comparative biology and taxonomic classification.</title>
        <authorList>
            <person name="Goeker M."/>
        </authorList>
    </citation>
    <scope>NUCLEOTIDE SEQUENCE [LARGE SCALE GENOMIC DNA]</scope>
    <source>
        <strain evidence="2 3">DSM 102940</strain>
    </source>
</reference>